<dbReference type="CDD" id="cd12921">
    <property type="entry name" value="VKOR_4"/>
    <property type="match status" value="1"/>
</dbReference>
<dbReference type="AlphaFoldDB" id="A0A316HII8"/>
<evidence type="ECO:0000313" key="14">
    <source>
        <dbReference type="EMBL" id="PWK80336.1"/>
    </source>
</evidence>
<dbReference type="GO" id="GO:0048038">
    <property type="term" value="F:quinone binding"/>
    <property type="evidence" value="ECO:0007669"/>
    <property type="project" value="UniProtKB-KW"/>
</dbReference>
<name>A0A316HII8_9SPHI</name>
<feature type="domain" description="Thioredoxin-like fold" evidence="13">
    <location>
        <begin position="397"/>
        <end position="543"/>
    </location>
</feature>
<dbReference type="GO" id="GO:0006508">
    <property type="term" value="P:proteolysis"/>
    <property type="evidence" value="ECO:0007669"/>
    <property type="project" value="InterPro"/>
</dbReference>
<evidence type="ECO:0000313" key="15">
    <source>
        <dbReference type="Proteomes" id="UP000245678"/>
    </source>
</evidence>
<dbReference type="GO" id="GO:0005524">
    <property type="term" value="F:ATP binding"/>
    <property type="evidence" value="ECO:0007669"/>
    <property type="project" value="InterPro"/>
</dbReference>
<evidence type="ECO:0000256" key="3">
    <source>
        <dbReference type="ARBA" id="ARBA00022692"/>
    </source>
</evidence>
<keyword evidence="8" id="KW-1015">Disulfide bond</keyword>
<dbReference type="GO" id="GO:0016491">
    <property type="term" value="F:oxidoreductase activity"/>
    <property type="evidence" value="ECO:0007669"/>
    <property type="project" value="UniProtKB-KW"/>
</dbReference>
<evidence type="ECO:0000256" key="5">
    <source>
        <dbReference type="ARBA" id="ARBA00022989"/>
    </source>
</evidence>
<dbReference type="Pfam" id="PF03412">
    <property type="entry name" value="Peptidase_C39"/>
    <property type="match status" value="1"/>
</dbReference>
<evidence type="ECO:0000256" key="6">
    <source>
        <dbReference type="ARBA" id="ARBA00023002"/>
    </source>
</evidence>
<evidence type="ECO:0000256" key="9">
    <source>
        <dbReference type="ARBA" id="ARBA00023284"/>
    </source>
</evidence>
<feature type="transmembrane region" description="Helical" evidence="10">
    <location>
        <begin position="334"/>
        <end position="356"/>
    </location>
</feature>
<gene>
    <name evidence="14" type="ORF">LX99_00801</name>
</gene>
<evidence type="ECO:0000259" key="12">
    <source>
        <dbReference type="Pfam" id="PF07884"/>
    </source>
</evidence>
<dbReference type="Pfam" id="PF13462">
    <property type="entry name" value="Thioredoxin_4"/>
    <property type="match status" value="1"/>
</dbReference>
<proteinExistence type="inferred from homology"/>
<dbReference type="SUPFAM" id="SSF52833">
    <property type="entry name" value="Thioredoxin-like"/>
    <property type="match status" value="1"/>
</dbReference>
<comment type="caution">
    <text evidence="14">The sequence shown here is derived from an EMBL/GenBank/DDBJ whole genome shotgun (WGS) entry which is preliminary data.</text>
</comment>
<keyword evidence="9" id="KW-0676">Redox-active center</keyword>
<dbReference type="Gene3D" id="3.90.70.10">
    <property type="entry name" value="Cysteine proteinases"/>
    <property type="match status" value="1"/>
</dbReference>
<dbReference type="GO" id="GO:0016020">
    <property type="term" value="C:membrane"/>
    <property type="evidence" value="ECO:0007669"/>
    <property type="project" value="UniProtKB-SubCell"/>
</dbReference>
<keyword evidence="4" id="KW-0874">Quinone</keyword>
<evidence type="ECO:0000256" key="4">
    <source>
        <dbReference type="ARBA" id="ARBA00022719"/>
    </source>
</evidence>
<accession>A0A316HII8</accession>
<dbReference type="Gene3D" id="1.20.1440.130">
    <property type="entry name" value="VKOR domain"/>
    <property type="match status" value="1"/>
</dbReference>
<dbReference type="Pfam" id="PF07884">
    <property type="entry name" value="VKOR"/>
    <property type="match status" value="1"/>
</dbReference>
<evidence type="ECO:0000259" key="13">
    <source>
        <dbReference type="Pfam" id="PF13462"/>
    </source>
</evidence>
<dbReference type="InterPro" id="IPR012932">
    <property type="entry name" value="VKOR"/>
</dbReference>
<feature type="domain" description="Peptidase C39" evidence="11">
    <location>
        <begin position="24"/>
        <end position="134"/>
    </location>
</feature>
<feature type="domain" description="Vitamin K epoxide reductase" evidence="12">
    <location>
        <begin position="190"/>
        <end position="314"/>
    </location>
</feature>
<keyword evidence="3 10" id="KW-0812">Transmembrane</keyword>
<feature type="transmembrane region" description="Helical" evidence="10">
    <location>
        <begin position="242"/>
        <end position="262"/>
    </location>
</feature>
<dbReference type="InterPro" id="IPR038354">
    <property type="entry name" value="VKOR_sf"/>
</dbReference>
<keyword evidence="5 10" id="KW-1133">Transmembrane helix</keyword>
<comment type="similarity">
    <text evidence="2">Belongs to the VKOR family.</text>
</comment>
<dbReference type="Proteomes" id="UP000245678">
    <property type="component" value="Unassembled WGS sequence"/>
</dbReference>
<dbReference type="RefSeq" id="WP_109606578.1">
    <property type="nucleotide sequence ID" value="NZ_QGHA01000001.1"/>
</dbReference>
<evidence type="ECO:0000259" key="11">
    <source>
        <dbReference type="Pfam" id="PF03412"/>
    </source>
</evidence>
<comment type="subcellular location">
    <subcellularLocation>
        <location evidence="1">Membrane</location>
        <topology evidence="1">Multi-pass membrane protein</topology>
    </subcellularLocation>
</comment>
<evidence type="ECO:0000256" key="7">
    <source>
        <dbReference type="ARBA" id="ARBA00023136"/>
    </source>
</evidence>
<keyword evidence="15" id="KW-1185">Reference proteome</keyword>
<keyword evidence="7 10" id="KW-0472">Membrane</keyword>
<dbReference type="EMBL" id="QGHA01000001">
    <property type="protein sequence ID" value="PWK80336.1"/>
    <property type="molecule type" value="Genomic_DNA"/>
</dbReference>
<sequence length="547" mass="61772">MFSLLSNILEPKANGPEAAFLLTELLKVNISESTLKKEIEEHPDYPSLLSISDVLNSHGIENLGIDFIPGKLGDIPCPFITQIKGVESDFDFFTVVKEVTDQTVTYFEPVKRRWTTSSREFFLKYCSCVALLAEAADHAGEREYATKIRQQKRKSLFESFAVLFLPLMTLLAGGCAFLQYKSLIFLPFTFMVLTLCGCIIGALLIWYELDQHNPILQQICTYGRKVNCGAILQSKGSKLAGISWSAIGFSYFTGILLLLLFNGLANSGIIHLISWISSIASFYIVFSIYYQWRVAKQWCVLCLCVQAILALQTTIIFTSGWPLLMSLNTITPELIIQTIVAFMIPFLATLFLVSCLEKMKESKYIKTELQKLKHDPLIFQALLSKQKKITESTEGLGIIIGNPKGTQKILKVCNPYCGPCARAHVPMHALIQNNSDVQIQIVFPVSKEKNDARTPIVRHFLSIAETGDHELLADALDDWYLSDNKNYEAFAEKYPVPNSETGYDDQMLRMANWCDKMNIKVTPTFFVNNHKLSNIYTVNDLKYFLLQ</sequence>
<dbReference type="InterPro" id="IPR005074">
    <property type="entry name" value="Peptidase_C39"/>
</dbReference>
<dbReference type="InterPro" id="IPR036249">
    <property type="entry name" value="Thioredoxin-like_sf"/>
</dbReference>
<protein>
    <submittedName>
        <fullName evidence="14">Peptidase C39-like protein</fullName>
    </submittedName>
</protein>
<reference evidence="14 15" key="1">
    <citation type="submission" date="2018-05" db="EMBL/GenBank/DDBJ databases">
        <title>Genomic Encyclopedia of Archaeal and Bacterial Type Strains, Phase II (KMG-II): from individual species to whole genera.</title>
        <authorList>
            <person name="Goeker M."/>
        </authorList>
    </citation>
    <scope>NUCLEOTIDE SEQUENCE [LARGE SCALE GENOMIC DNA]</scope>
    <source>
        <strain evidence="14 15">DSM 19975</strain>
    </source>
</reference>
<feature type="transmembrane region" description="Helical" evidence="10">
    <location>
        <begin position="156"/>
        <end position="179"/>
    </location>
</feature>
<feature type="transmembrane region" description="Helical" evidence="10">
    <location>
        <begin position="268"/>
        <end position="286"/>
    </location>
</feature>
<evidence type="ECO:0000256" key="8">
    <source>
        <dbReference type="ARBA" id="ARBA00023157"/>
    </source>
</evidence>
<feature type="transmembrane region" description="Helical" evidence="10">
    <location>
        <begin position="298"/>
        <end position="322"/>
    </location>
</feature>
<evidence type="ECO:0000256" key="1">
    <source>
        <dbReference type="ARBA" id="ARBA00004141"/>
    </source>
</evidence>
<organism evidence="14 15">
    <name type="scientific">Mucilaginibacter oryzae</name>
    <dbReference type="NCBI Taxonomy" id="468058"/>
    <lineage>
        <taxon>Bacteria</taxon>
        <taxon>Pseudomonadati</taxon>
        <taxon>Bacteroidota</taxon>
        <taxon>Sphingobacteriia</taxon>
        <taxon>Sphingobacteriales</taxon>
        <taxon>Sphingobacteriaceae</taxon>
        <taxon>Mucilaginibacter</taxon>
    </lineage>
</organism>
<dbReference type="InterPro" id="IPR012336">
    <property type="entry name" value="Thioredoxin-like_fold"/>
</dbReference>
<feature type="transmembrane region" description="Helical" evidence="10">
    <location>
        <begin position="185"/>
        <end position="207"/>
    </location>
</feature>
<evidence type="ECO:0000256" key="10">
    <source>
        <dbReference type="SAM" id="Phobius"/>
    </source>
</evidence>
<keyword evidence="6" id="KW-0560">Oxidoreductase</keyword>
<dbReference type="GO" id="GO:0008233">
    <property type="term" value="F:peptidase activity"/>
    <property type="evidence" value="ECO:0007669"/>
    <property type="project" value="InterPro"/>
</dbReference>
<evidence type="ECO:0000256" key="2">
    <source>
        <dbReference type="ARBA" id="ARBA00006214"/>
    </source>
</evidence>
<dbReference type="Gene3D" id="3.40.30.10">
    <property type="entry name" value="Glutaredoxin"/>
    <property type="match status" value="1"/>
</dbReference>